<sequence length="868" mass="97153">MTPQLQQAIRLLQLTHADLVVEIEKEFDTNPLLSVEGSGPSAELASLSKGVVRDHPLGEDERFQGSIREAEKLRSEATVERLDDRHRAADGNSAQGEAKAVRDIEWDQYVENRVLQAPAGGGRGGFEELPPIEQNLTRKESLVDHLRWQLKMSDFNEAERAFAEIVLSSLDDNGFLDLKSGYRASIQDLRDFQSKNPTEKNPDFNLGIIYEQMGNFHAATLAWKRYLGSDINENERALAEGLFARVSAAAASVKALVTEIGKTLDEKAAADEYVSRDGLREVLAKLRSGDYDENAVRDGVAFLRELDGKADARIARVLEDELANMASLRVDVPPTEAGLLLSRALMFARNGAFAEAVPCLKRYLGGDLEPHERTRGELVLARARHFAVGAADLQVSPDEEISLEWIAEQSGLNPDDAEEVLKLMQLWDPIGCCARDLRESLMIQAEVYGFEDIEIAVIDRHMSNLEKHNYNAIAKDLKISVEEVYEAVKEIQKLESRPARNFTDYDEKSIAITPDVYVVKDEKTGGWRVQDNDRGAPRLFANKELFEQLATADPAKRAILQEKRKHAQWLVKALEERRKTITRVMESIVARQQEFFENGTSFLRPMILRDIVEDFQERYDRQIHESTISRVTSNKYVHTPHGIFELKHFFNSPIRRQSEEDIASESVKRVIRKIIDDEDKKGPLSDQAIVEILAKDEGIVIARRTVAKYREMMGWETPGILSGYSSVTAGAELATGATPSSSAVDAADIPGGRMNIAITFRQMDATDSVKGYATEKVGKLQRFLRQPMKGHVTVSVQTDRLHHVEVDVVSGGSRFHATETSSDMYASIDAVADKIERQIRSSKENLKGQERASQRLLPDVSDDDDGAL</sequence>
<evidence type="ECO:0000256" key="8">
    <source>
        <dbReference type="ARBA" id="ARBA00023163"/>
    </source>
</evidence>
<dbReference type="InterPro" id="IPR036567">
    <property type="entry name" value="RHF-like"/>
</dbReference>
<evidence type="ECO:0000256" key="4">
    <source>
        <dbReference type="ARBA" id="ARBA00022695"/>
    </source>
</evidence>
<dbReference type="CDD" id="cd00552">
    <property type="entry name" value="RaiA"/>
    <property type="match status" value="1"/>
</dbReference>
<dbReference type="PANTHER" id="PTHR32248:SF4">
    <property type="entry name" value="RNA POLYMERASE SIGMA-54 FACTOR"/>
    <property type="match status" value="1"/>
</dbReference>
<dbReference type="Gene3D" id="3.30.160.100">
    <property type="entry name" value="Ribosome hibernation promotion factor-like"/>
    <property type="match status" value="1"/>
</dbReference>
<evidence type="ECO:0000256" key="3">
    <source>
        <dbReference type="ARBA" id="ARBA00022679"/>
    </source>
</evidence>
<dbReference type="Pfam" id="PF02482">
    <property type="entry name" value="Ribosomal_S30AE"/>
    <property type="match status" value="1"/>
</dbReference>
<keyword evidence="6" id="KW-0731">Sigma factor</keyword>
<evidence type="ECO:0000256" key="7">
    <source>
        <dbReference type="ARBA" id="ARBA00023125"/>
    </source>
</evidence>
<dbReference type="Pfam" id="PF04552">
    <property type="entry name" value="Sigma54_DBD"/>
    <property type="match status" value="1"/>
</dbReference>
<evidence type="ECO:0000256" key="5">
    <source>
        <dbReference type="ARBA" id="ARBA00023015"/>
    </source>
</evidence>
<keyword evidence="5" id="KW-0805">Transcription regulation</keyword>
<dbReference type="InterPro" id="IPR007046">
    <property type="entry name" value="RNA_pol_sigma_54_core-bd"/>
</dbReference>
<evidence type="ECO:0000259" key="11">
    <source>
        <dbReference type="Pfam" id="PF04963"/>
    </source>
</evidence>
<comment type="caution">
    <text evidence="12">The sequence shown here is derived from an EMBL/GenBank/DDBJ whole genome shotgun (WGS) entry which is preliminary data.</text>
</comment>
<feature type="region of interest" description="Disordered" evidence="9">
    <location>
        <begin position="843"/>
        <end position="868"/>
    </location>
</feature>
<proteinExistence type="inferred from homology"/>
<keyword evidence="2" id="KW-0240">DNA-directed RNA polymerase</keyword>
<evidence type="ECO:0000313" key="12">
    <source>
        <dbReference type="EMBL" id="KAK4044956.1"/>
    </source>
</evidence>
<dbReference type="PROSITE" id="PS00718">
    <property type="entry name" value="SIGMA54_2"/>
    <property type="match status" value="1"/>
</dbReference>
<keyword evidence="3" id="KW-0808">Transferase</keyword>
<evidence type="ECO:0008006" key="14">
    <source>
        <dbReference type="Google" id="ProtNLM"/>
    </source>
</evidence>
<evidence type="ECO:0000256" key="9">
    <source>
        <dbReference type="SAM" id="MobiDB-lite"/>
    </source>
</evidence>
<dbReference type="InterPro" id="IPR029024">
    <property type="entry name" value="TerB-like"/>
</dbReference>
<dbReference type="InterPro" id="IPR011990">
    <property type="entry name" value="TPR-like_helical_dom_sf"/>
</dbReference>
<dbReference type="SUPFAM" id="SSF48452">
    <property type="entry name" value="TPR-like"/>
    <property type="match status" value="1"/>
</dbReference>
<gene>
    <name evidence="12" type="ORF">OUZ56_032362</name>
</gene>
<dbReference type="Pfam" id="PF04963">
    <property type="entry name" value="Sigma54_CBD"/>
    <property type="match status" value="2"/>
</dbReference>
<dbReference type="Gene3D" id="1.10.10.1330">
    <property type="entry name" value="RNA polymerase sigma-54 factor, core-binding domain"/>
    <property type="match status" value="1"/>
</dbReference>
<dbReference type="Gene3D" id="1.10.10.60">
    <property type="entry name" value="Homeodomain-like"/>
    <property type="match status" value="1"/>
</dbReference>
<feature type="compositionally biased region" description="Basic and acidic residues" evidence="9">
    <location>
        <begin position="843"/>
        <end position="853"/>
    </location>
</feature>
<dbReference type="InterPro" id="IPR003489">
    <property type="entry name" value="RHF/RaiA"/>
</dbReference>
<evidence type="ECO:0000256" key="2">
    <source>
        <dbReference type="ARBA" id="ARBA00022478"/>
    </source>
</evidence>
<dbReference type="InterPro" id="IPR000394">
    <property type="entry name" value="RNA_pol_sigma_54"/>
</dbReference>
<dbReference type="SUPFAM" id="SSF69754">
    <property type="entry name" value="Ribosome binding protein Y (YfiA homologue)"/>
    <property type="match status" value="1"/>
</dbReference>
<name>A0ABR0B8P8_9CRUS</name>
<keyword evidence="13" id="KW-1185">Reference proteome</keyword>
<dbReference type="EMBL" id="JAOYFB010000041">
    <property type="protein sequence ID" value="KAK4044956.1"/>
    <property type="molecule type" value="Genomic_DNA"/>
</dbReference>
<accession>A0ABR0B8P8</accession>
<dbReference type="PROSITE" id="PS50044">
    <property type="entry name" value="SIGMA54_3"/>
    <property type="match status" value="1"/>
</dbReference>
<feature type="domain" description="RNA polymerase sigma factor 54 core-binding" evidence="11">
    <location>
        <begin position="401"/>
        <end position="543"/>
    </location>
</feature>
<protein>
    <recommendedName>
        <fullName evidence="14">RNA polymerase sigma-54 factor</fullName>
    </recommendedName>
</protein>
<dbReference type="PRINTS" id="PR00045">
    <property type="entry name" value="SIGMA54FCT"/>
</dbReference>
<evidence type="ECO:0000256" key="1">
    <source>
        <dbReference type="ARBA" id="ARBA00008798"/>
    </source>
</evidence>
<evidence type="ECO:0000256" key="6">
    <source>
        <dbReference type="ARBA" id="ARBA00023082"/>
    </source>
</evidence>
<dbReference type="NCBIfam" id="TIGR00741">
    <property type="entry name" value="yfiA"/>
    <property type="match status" value="1"/>
</dbReference>
<feature type="domain" description="RNA polymerase sigma factor 54 DNA-binding" evidence="10">
    <location>
        <begin position="559"/>
        <end position="714"/>
    </location>
</feature>
<feature type="domain" description="RNA polymerase sigma factor 54 core-binding" evidence="11">
    <location>
        <begin position="132"/>
        <end position="178"/>
    </location>
</feature>
<comment type="similarity">
    <text evidence="1">Belongs to the sigma-54 factor family.</text>
</comment>
<keyword evidence="7" id="KW-0238">DNA-binding</keyword>
<dbReference type="InterPro" id="IPR007634">
    <property type="entry name" value="RNA_pol_sigma_54_DNA-bd"/>
</dbReference>
<reference evidence="12 13" key="1">
    <citation type="journal article" date="2023" name="Nucleic Acids Res.">
        <title>The hologenome of Daphnia magna reveals possible DNA methylation and microbiome-mediated evolution of the host genome.</title>
        <authorList>
            <person name="Chaturvedi A."/>
            <person name="Li X."/>
            <person name="Dhandapani V."/>
            <person name="Marshall H."/>
            <person name="Kissane S."/>
            <person name="Cuenca-Cambronero M."/>
            <person name="Asole G."/>
            <person name="Calvet F."/>
            <person name="Ruiz-Romero M."/>
            <person name="Marangio P."/>
            <person name="Guigo R."/>
            <person name="Rago D."/>
            <person name="Mirbahai L."/>
            <person name="Eastwood N."/>
            <person name="Colbourne J.K."/>
            <person name="Zhou J."/>
            <person name="Mallon E."/>
            <person name="Orsini L."/>
        </authorList>
    </citation>
    <scope>NUCLEOTIDE SEQUENCE [LARGE SCALE GENOMIC DNA]</scope>
    <source>
        <strain evidence="12">LRV0_1</strain>
    </source>
</reference>
<evidence type="ECO:0000313" key="13">
    <source>
        <dbReference type="Proteomes" id="UP001234178"/>
    </source>
</evidence>
<dbReference type="InterPro" id="IPR038709">
    <property type="entry name" value="RpoN_core-bd_sf"/>
</dbReference>
<organism evidence="12 13">
    <name type="scientific">Daphnia magna</name>
    <dbReference type="NCBI Taxonomy" id="35525"/>
    <lineage>
        <taxon>Eukaryota</taxon>
        <taxon>Metazoa</taxon>
        <taxon>Ecdysozoa</taxon>
        <taxon>Arthropoda</taxon>
        <taxon>Crustacea</taxon>
        <taxon>Branchiopoda</taxon>
        <taxon>Diplostraca</taxon>
        <taxon>Cladocera</taxon>
        <taxon>Anomopoda</taxon>
        <taxon>Daphniidae</taxon>
        <taxon>Daphnia</taxon>
    </lineage>
</organism>
<keyword evidence="8" id="KW-0804">Transcription</keyword>
<keyword evidence="4" id="KW-0548">Nucleotidyltransferase</keyword>
<dbReference type="PANTHER" id="PTHR32248">
    <property type="entry name" value="RNA POLYMERASE SIGMA-54 FACTOR"/>
    <property type="match status" value="1"/>
</dbReference>
<dbReference type="Pfam" id="PF00309">
    <property type="entry name" value="Sigma54_AID"/>
    <property type="match status" value="1"/>
</dbReference>
<evidence type="ECO:0000259" key="10">
    <source>
        <dbReference type="Pfam" id="PF04552"/>
    </source>
</evidence>
<dbReference type="NCBIfam" id="TIGR02395">
    <property type="entry name" value="rpoN_sigma"/>
    <property type="match status" value="1"/>
</dbReference>
<dbReference type="SUPFAM" id="SSF158682">
    <property type="entry name" value="TerB-like"/>
    <property type="match status" value="1"/>
</dbReference>
<dbReference type="Proteomes" id="UP001234178">
    <property type="component" value="Unassembled WGS sequence"/>
</dbReference>